<accession>A0A376RNF9</accession>
<dbReference type="SMART" id="SM00778">
    <property type="entry name" value="Prim_Zn_Ribbon"/>
    <property type="match status" value="1"/>
</dbReference>
<evidence type="ECO:0000313" key="3">
    <source>
        <dbReference type="Proteomes" id="UP000254159"/>
    </source>
</evidence>
<dbReference type="Pfam" id="PF08273">
    <property type="entry name" value="Zn_Ribbon_Prim"/>
    <property type="match status" value="1"/>
</dbReference>
<dbReference type="EMBL" id="UGCD01000002">
    <property type="protein sequence ID" value="STI19560.1"/>
    <property type="molecule type" value="Genomic_DNA"/>
</dbReference>
<gene>
    <name evidence="2" type="ORF">NCTC10865_04932</name>
</gene>
<dbReference type="AlphaFoldDB" id="A0A376RNF9"/>
<dbReference type="Proteomes" id="UP000254159">
    <property type="component" value="Unassembled WGS sequence"/>
</dbReference>
<dbReference type="GO" id="GO:0004386">
    <property type="term" value="F:helicase activity"/>
    <property type="evidence" value="ECO:0007669"/>
    <property type="project" value="InterPro"/>
</dbReference>
<reference evidence="2 3" key="1">
    <citation type="submission" date="2018-06" db="EMBL/GenBank/DDBJ databases">
        <authorList>
            <consortium name="Pathogen Informatics"/>
            <person name="Doyle S."/>
        </authorList>
    </citation>
    <scope>NUCLEOTIDE SEQUENCE [LARGE SCALE GENOMIC DNA]</scope>
    <source>
        <strain evidence="2 3">NCTC10865</strain>
    </source>
</reference>
<sequence>MSGMKVSQAVKAARGHWAQILPALGVNILKNRHQPCPVCGGKDRFRFDDQEGRGTWFCNQCGAGDGLALVTRALNVGYQ</sequence>
<feature type="domain" description="DNA primase/helicase Gp4 N-terminal Bacteriophage T7-like" evidence="1">
    <location>
        <begin position="31"/>
        <end position="67"/>
    </location>
</feature>
<name>A0A376RNF9_ECOLX</name>
<dbReference type="GO" id="GO:0008270">
    <property type="term" value="F:zinc ion binding"/>
    <property type="evidence" value="ECO:0007669"/>
    <property type="project" value="InterPro"/>
</dbReference>
<evidence type="ECO:0000313" key="2">
    <source>
        <dbReference type="EMBL" id="STI19560.1"/>
    </source>
</evidence>
<proteinExistence type="predicted"/>
<protein>
    <submittedName>
        <fullName evidence="2">DNA primase</fullName>
    </submittedName>
</protein>
<dbReference type="SUPFAM" id="SSF57783">
    <property type="entry name" value="Zinc beta-ribbon"/>
    <property type="match status" value="1"/>
</dbReference>
<dbReference type="InterPro" id="IPR013237">
    <property type="entry name" value="Phage_T7_Gp4_N"/>
</dbReference>
<organism evidence="2 3">
    <name type="scientific">Escherichia coli</name>
    <dbReference type="NCBI Taxonomy" id="562"/>
    <lineage>
        <taxon>Bacteria</taxon>
        <taxon>Pseudomonadati</taxon>
        <taxon>Pseudomonadota</taxon>
        <taxon>Gammaproteobacteria</taxon>
        <taxon>Enterobacterales</taxon>
        <taxon>Enterobacteriaceae</taxon>
        <taxon>Escherichia</taxon>
    </lineage>
</organism>
<evidence type="ECO:0000259" key="1">
    <source>
        <dbReference type="SMART" id="SM00778"/>
    </source>
</evidence>